<keyword evidence="2" id="KW-1185">Reference proteome</keyword>
<sequence>MSIFKYLKDLLFPTTGLFMVSSGPSAIPGNHFFGIYLNNPSGSKKQIYISRIIAGGNSNVSITLIRNGTFAGGTPLIPYNANFGSAKTPAATVKLITQSTDPFAGSAPFSTVIQSDGSIVIDDNGRATLPPNSSLGIRIENNTPQPNLLSATISWWEQKY</sequence>
<comment type="caution">
    <text evidence="1">The sequence shown here is derived from an EMBL/GenBank/DDBJ whole genome shotgun (WGS) entry which is preliminary data.</text>
</comment>
<organism evidence="1 2">
    <name type="scientific">Paenibacillus prosopidis</name>
    <dbReference type="NCBI Taxonomy" id="630520"/>
    <lineage>
        <taxon>Bacteria</taxon>
        <taxon>Bacillati</taxon>
        <taxon>Bacillota</taxon>
        <taxon>Bacilli</taxon>
        <taxon>Bacillales</taxon>
        <taxon>Paenibacillaceae</taxon>
        <taxon>Paenibacillus</taxon>
    </lineage>
</organism>
<dbReference type="OrthoDB" id="2662649at2"/>
<dbReference type="RefSeq" id="WP_114379437.1">
    <property type="nucleotide sequence ID" value="NZ_QPJD01000004.1"/>
</dbReference>
<gene>
    <name evidence="1" type="ORF">DFP97_104182</name>
</gene>
<name>A0A368W5I2_9BACL</name>
<reference evidence="1 2" key="1">
    <citation type="submission" date="2018-07" db="EMBL/GenBank/DDBJ databases">
        <title>Genomic Encyclopedia of Type Strains, Phase III (KMG-III): the genomes of soil and plant-associated and newly described type strains.</title>
        <authorList>
            <person name="Whitman W."/>
        </authorList>
    </citation>
    <scope>NUCLEOTIDE SEQUENCE [LARGE SCALE GENOMIC DNA]</scope>
    <source>
        <strain evidence="1 2">CECT 7506</strain>
    </source>
</reference>
<protein>
    <submittedName>
        <fullName evidence="1">Uncharacterized protein</fullName>
    </submittedName>
</protein>
<evidence type="ECO:0000313" key="1">
    <source>
        <dbReference type="EMBL" id="RCW49524.1"/>
    </source>
</evidence>
<proteinExistence type="predicted"/>
<dbReference type="AlphaFoldDB" id="A0A368W5I2"/>
<evidence type="ECO:0000313" key="2">
    <source>
        <dbReference type="Proteomes" id="UP000252415"/>
    </source>
</evidence>
<dbReference type="EMBL" id="QPJD01000004">
    <property type="protein sequence ID" value="RCW49524.1"/>
    <property type="molecule type" value="Genomic_DNA"/>
</dbReference>
<accession>A0A368W5I2</accession>
<dbReference type="Proteomes" id="UP000252415">
    <property type="component" value="Unassembled WGS sequence"/>
</dbReference>